<feature type="transmembrane region" description="Helical" evidence="6">
    <location>
        <begin position="140"/>
        <end position="160"/>
    </location>
</feature>
<feature type="transmembrane region" description="Helical" evidence="6">
    <location>
        <begin position="78"/>
        <end position="95"/>
    </location>
</feature>
<keyword evidence="5 6" id="KW-0472">Membrane</keyword>
<dbReference type="AlphaFoldDB" id="A0AAJ5QPH9"/>
<comment type="subcellular location">
    <subcellularLocation>
        <location evidence="1">Cell membrane</location>
        <topology evidence="1">Multi-pass membrane protein</topology>
    </subcellularLocation>
</comment>
<evidence type="ECO:0000313" key="8">
    <source>
        <dbReference type="EMBL" id="WBG93313.1"/>
    </source>
</evidence>
<feature type="domain" description="Major facilitator superfamily (MFS) profile" evidence="7">
    <location>
        <begin position="12"/>
        <end position="387"/>
    </location>
</feature>
<feature type="transmembrane region" description="Helical" evidence="6">
    <location>
        <begin position="243"/>
        <end position="263"/>
    </location>
</feature>
<evidence type="ECO:0000256" key="4">
    <source>
        <dbReference type="ARBA" id="ARBA00022989"/>
    </source>
</evidence>
<reference evidence="8 9" key="1">
    <citation type="journal article" date="2022" name="J Glob Antimicrob Resist">
        <title>First complete genome of a multidrug resistant strain of the novel human pathogen Kalamiella piersonii (GABEKP28) identified in human saliva.</title>
        <authorList>
            <person name="McDonagh F."/>
            <person name="Singh N.K."/>
            <person name="Venkateswaran K."/>
            <person name="Lonappan A.M."/>
            <person name="Hallahan B."/>
            <person name="Tuohy A."/>
            <person name="Burke L."/>
            <person name="Kovarova A."/>
            <person name="Miliotis G."/>
        </authorList>
    </citation>
    <scope>NUCLEOTIDE SEQUENCE [LARGE SCALE GENOMIC DNA]</scope>
    <source>
        <strain evidence="8 9">GABEKP28</strain>
    </source>
</reference>
<organism evidence="8 9">
    <name type="scientific">Pantoea piersonii</name>
    <dbReference type="NCBI Taxonomy" id="2364647"/>
    <lineage>
        <taxon>Bacteria</taxon>
        <taxon>Pseudomonadati</taxon>
        <taxon>Pseudomonadota</taxon>
        <taxon>Gammaproteobacteria</taxon>
        <taxon>Enterobacterales</taxon>
        <taxon>Erwiniaceae</taxon>
        <taxon>Pantoea</taxon>
    </lineage>
</organism>
<accession>A0AAJ5QPH9</accession>
<keyword evidence="8" id="KW-0614">Plasmid</keyword>
<dbReference type="PANTHER" id="PTHR43124:SF10">
    <property type="entry name" value="PURINE EFFLUX PUMP PBUE"/>
    <property type="match status" value="1"/>
</dbReference>
<feature type="transmembrane region" description="Helical" evidence="6">
    <location>
        <begin position="107"/>
        <end position="128"/>
    </location>
</feature>
<dbReference type="InterPro" id="IPR011701">
    <property type="entry name" value="MFS"/>
</dbReference>
<feature type="transmembrane region" description="Helical" evidence="6">
    <location>
        <begin position="362"/>
        <end position="380"/>
    </location>
</feature>
<dbReference type="CDD" id="cd17324">
    <property type="entry name" value="MFS_NepI_like"/>
    <property type="match status" value="1"/>
</dbReference>
<evidence type="ECO:0000313" key="9">
    <source>
        <dbReference type="Proteomes" id="UP001211544"/>
    </source>
</evidence>
<evidence type="ECO:0000256" key="3">
    <source>
        <dbReference type="ARBA" id="ARBA00022692"/>
    </source>
</evidence>
<dbReference type="Proteomes" id="UP001211544">
    <property type="component" value="Plasmid pGABEKP28_2"/>
</dbReference>
<dbReference type="InterPro" id="IPR036259">
    <property type="entry name" value="MFS_trans_sf"/>
</dbReference>
<feature type="transmembrane region" description="Helical" evidence="6">
    <location>
        <begin position="166"/>
        <end position="188"/>
    </location>
</feature>
<name>A0AAJ5QPH9_9GAMM</name>
<evidence type="ECO:0000256" key="6">
    <source>
        <dbReference type="SAM" id="Phobius"/>
    </source>
</evidence>
<dbReference type="PANTHER" id="PTHR43124">
    <property type="entry name" value="PURINE EFFLUX PUMP PBUE"/>
    <property type="match status" value="1"/>
</dbReference>
<feature type="transmembrane region" description="Helical" evidence="6">
    <location>
        <begin position="12"/>
        <end position="31"/>
    </location>
</feature>
<feature type="transmembrane region" description="Helical" evidence="6">
    <location>
        <begin position="275"/>
        <end position="292"/>
    </location>
</feature>
<feature type="transmembrane region" description="Helical" evidence="6">
    <location>
        <begin position="51"/>
        <end position="71"/>
    </location>
</feature>
<dbReference type="RefSeq" id="WP_269950643.1">
    <property type="nucleotide sequence ID" value="NZ_CP104760.1"/>
</dbReference>
<evidence type="ECO:0000256" key="2">
    <source>
        <dbReference type="ARBA" id="ARBA00022475"/>
    </source>
</evidence>
<keyword evidence="4 6" id="KW-1133">Transmembrane helix</keyword>
<dbReference type="SUPFAM" id="SSF103473">
    <property type="entry name" value="MFS general substrate transporter"/>
    <property type="match status" value="1"/>
</dbReference>
<evidence type="ECO:0000259" key="7">
    <source>
        <dbReference type="PROSITE" id="PS50850"/>
    </source>
</evidence>
<dbReference type="GO" id="GO:0022857">
    <property type="term" value="F:transmembrane transporter activity"/>
    <property type="evidence" value="ECO:0007669"/>
    <property type="project" value="InterPro"/>
</dbReference>
<feature type="transmembrane region" description="Helical" evidence="6">
    <location>
        <begin position="298"/>
        <end position="315"/>
    </location>
</feature>
<geneLocation type="plasmid" evidence="8 9">
    <name>pGABEKP28_2</name>
</geneLocation>
<dbReference type="PROSITE" id="PS00217">
    <property type="entry name" value="SUGAR_TRANSPORT_2"/>
    <property type="match status" value="1"/>
</dbReference>
<feature type="transmembrane region" description="Helical" evidence="6">
    <location>
        <begin position="335"/>
        <end position="356"/>
    </location>
</feature>
<dbReference type="KEGG" id="kpie:N5580_21370"/>
<dbReference type="InterPro" id="IPR020846">
    <property type="entry name" value="MFS_dom"/>
</dbReference>
<gene>
    <name evidence="8" type="ORF">N5580_21370</name>
</gene>
<proteinExistence type="predicted"/>
<dbReference type="InterPro" id="IPR050189">
    <property type="entry name" value="MFS_Efflux_Transporters"/>
</dbReference>
<keyword evidence="2" id="KW-1003">Cell membrane</keyword>
<protein>
    <submittedName>
        <fullName evidence="8">MFS transporter</fullName>
    </submittedName>
</protein>
<dbReference type="Pfam" id="PF07690">
    <property type="entry name" value="MFS_1"/>
    <property type="match status" value="1"/>
</dbReference>
<dbReference type="GO" id="GO:0005886">
    <property type="term" value="C:plasma membrane"/>
    <property type="evidence" value="ECO:0007669"/>
    <property type="project" value="UniProtKB-SubCell"/>
</dbReference>
<evidence type="ECO:0000256" key="5">
    <source>
        <dbReference type="ARBA" id="ARBA00023136"/>
    </source>
</evidence>
<sequence length="403" mass="42468">MNAAVSSSQRRALRALSIAYFVQANGALSVAGSLPAISAAWHLTDPQSARLLSIFGLTFALAAPLAQVFFGHFRRRQLVLSGMLLFGLGAFAFAFSPGYSALVASRALMGIGAGFIGPVLVALGSELVHEQQRGRAIGMVLLGVSMASLAGIPLAAWVAALWGAKALFALVGLASLLSGLNILLSVPNESVGVRIRLAEVAGVLAEGKLLSAFLVVFFITSGVYSFYAFIAPLIRDTYAGGPHTVSAALAVLGVAGVLGNLYVTRVASRLRAEQLLMRGMALLIFDTLLIALLPKLSALLLLALIFWAFATDLLWPSQQRRIVELSSARHRGIALALTSAFMFGGMGFGSAVASWIYPSAGFYGLVVLSVGFILLAFLSLRISERLRKRAFTPARAAPLCESD</sequence>
<keyword evidence="3 6" id="KW-0812">Transmembrane</keyword>
<dbReference type="EMBL" id="CP104760">
    <property type="protein sequence ID" value="WBG93313.1"/>
    <property type="molecule type" value="Genomic_DNA"/>
</dbReference>
<dbReference type="Gene3D" id="1.20.1250.20">
    <property type="entry name" value="MFS general substrate transporter like domains"/>
    <property type="match status" value="1"/>
</dbReference>
<dbReference type="InterPro" id="IPR005829">
    <property type="entry name" value="Sugar_transporter_CS"/>
</dbReference>
<dbReference type="PROSITE" id="PS50850">
    <property type="entry name" value="MFS"/>
    <property type="match status" value="1"/>
</dbReference>
<feature type="transmembrane region" description="Helical" evidence="6">
    <location>
        <begin position="209"/>
        <end position="231"/>
    </location>
</feature>
<evidence type="ECO:0000256" key="1">
    <source>
        <dbReference type="ARBA" id="ARBA00004651"/>
    </source>
</evidence>
<keyword evidence="9" id="KW-1185">Reference proteome</keyword>